<feature type="non-terminal residue" evidence="1">
    <location>
        <position position="1"/>
    </location>
</feature>
<organism evidence="1 2">
    <name type="scientific">Zopfia rhizophila CBS 207.26</name>
    <dbReference type="NCBI Taxonomy" id="1314779"/>
    <lineage>
        <taxon>Eukaryota</taxon>
        <taxon>Fungi</taxon>
        <taxon>Dikarya</taxon>
        <taxon>Ascomycota</taxon>
        <taxon>Pezizomycotina</taxon>
        <taxon>Dothideomycetes</taxon>
        <taxon>Dothideomycetes incertae sedis</taxon>
        <taxon>Zopfiaceae</taxon>
        <taxon>Zopfia</taxon>
    </lineage>
</organism>
<name>A0A6A6EAB5_9PEZI</name>
<dbReference type="AlphaFoldDB" id="A0A6A6EAB5"/>
<evidence type="ECO:0000313" key="1">
    <source>
        <dbReference type="EMBL" id="KAF2188917.1"/>
    </source>
</evidence>
<dbReference type="Gene3D" id="1.25.40.10">
    <property type="entry name" value="Tetratricopeptide repeat domain"/>
    <property type="match status" value="1"/>
</dbReference>
<dbReference type="EMBL" id="ML994622">
    <property type="protein sequence ID" value="KAF2188917.1"/>
    <property type="molecule type" value="Genomic_DNA"/>
</dbReference>
<reference evidence="1" key="1">
    <citation type="journal article" date="2020" name="Stud. Mycol.">
        <title>101 Dothideomycetes genomes: a test case for predicting lifestyles and emergence of pathogens.</title>
        <authorList>
            <person name="Haridas S."/>
            <person name="Albert R."/>
            <person name="Binder M."/>
            <person name="Bloem J."/>
            <person name="Labutti K."/>
            <person name="Salamov A."/>
            <person name="Andreopoulos B."/>
            <person name="Baker S."/>
            <person name="Barry K."/>
            <person name="Bills G."/>
            <person name="Bluhm B."/>
            <person name="Cannon C."/>
            <person name="Castanera R."/>
            <person name="Culley D."/>
            <person name="Daum C."/>
            <person name="Ezra D."/>
            <person name="Gonzalez J."/>
            <person name="Henrissat B."/>
            <person name="Kuo A."/>
            <person name="Liang C."/>
            <person name="Lipzen A."/>
            <person name="Lutzoni F."/>
            <person name="Magnuson J."/>
            <person name="Mondo S."/>
            <person name="Nolan M."/>
            <person name="Ohm R."/>
            <person name="Pangilinan J."/>
            <person name="Park H.-J."/>
            <person name="Ramirez L."/>
            <person name="Alfaro M."/>
            <person name="Sun H."/>
            <person name="Tritt A."/>
            <person name="Yoshinaga Y."/>
            <person name="Zwiers L.-H."/>
            <person name="Turgeon B."/>
            <person name="Goodwin S."/>
            <person name="Spatafora J."/>
            <person name="Crous P."/>
            <person name="Grigoriev I."/>
        </authorList>
    </citation>
    <scope>NUCLEOTIDE SEQUENCE</scope>
    <source>
        <strain evidence="1">CBS 207.26</strain>
    </source>
</reference>
<accession>A0A6A6EAB5</accession>
<gene>
    <name evidence="1" type="ORF">K469DRAFT_513461</name>
</gene>
<protein>
    <recommendedName>
        <fullName evidence="3">Kinesin light chain</fullName>
    </recommendedName>
</protein>
<evidence type="ECO:0000313" key="2">
    <source>
        <dbReference type="Proteomes" id="UP000800200"/>
    </source>
</evidence>
<evidence type="ECO:0008006" key="3">
    <source>
        <dbReference type="Google" id="ProtNLM"/>
    </source>
</evidence>
<feature type="non-terminal residue" evidence="1">
    <location>
        <position position="54"/>
    </location>
</feature>
<sequence>REKMLGKDHPDTLACVYNLAFLLHQQRRYGAPSALYERASSGFQHVIRPEYPNT</sequence>
<proteinExistence type="predicted"/>
<dbReference type="InterPro" id="IPR011990">
    <property type="entry name" value="TPR-like_helical_dom_sf"/>
</dbReference>
<dbReference type="OrthoDB" id="3671074at2759"/>
<keyword evidence="2" id="KW-1185">Reference proteome</keyword>
<dbReference type="Proteomes" id="UP000800200">
    <property type="component" value="Unassembled WGS sequence"/>
</dbReference>